<dbReference type="EMBL" id="JAEPBG010000004">
    <property type="protein sequence ID" value="MBK4735514.1"/>
    <property type="molecule type" value="Genomic_DNA"/>
</dbReference>
<keyword evidence="2" id="KW-1185">Reference proteome</keyword>
<dbReference type="RefSeq" id="WP_200592263.1">
    <property type="nucleotide sequence ID" value="NZ_JAEPBG010000004.1"/>
</dbReference>
<proteinExistence type="predicted"/>
<dbReference type="Proteomes" id="UP000622890">
    <property type="component" value="Unassembled WGS sequence"/>
</dbReference>
<protein>
    <submittedName>
        <fullName evidence="1">Uncharacterized protein</fullName>
    </submittedName>
</protein>
<dbReference type="AlphaFoldDB" id="A0A934SU00"/>
<accession>A0A934SU00</accession>
<gene>
    <name evidence="1" type="ORF">JJB74_12900</name>
</gene>
<sequence>MATSLEYKGYVVSAEAEEWADEVWAGSYVVTVQNTGKMIREMPDAVIGQTFASACDNALDRGRRYIDRVIFKEAND</sequence>
<evidence type="ECO:0000313" key="2">
    <source>
        <dbReference type="Proteomes" id="UP000622890"/>
    </source>
</evidence>
<evidence type="ECO:0000313" key="1">
    <source>
        <dbReference type="EMBL" id="MBK4735514.1"/>
    </source>
</evidence>
<comment type="caution">
    <text evidence="1">The sequence shown here is derived from an EMBL/GenBank/DDBJ whole genome shotgun (WGS) entry which is preliminary data.</text>
</comment>
<reference evidence="1" key="1">
    <citation type="submission" date="2021-01" db="EMBL/GenBank/DDBJ databases">
        <title>Genome sequence of strain Noviherbaspirillum sp. DKR-6.</title>
        <authorList>
            <person name="Chaudhary D.K."/>
        </authorList>
    </citation>
    <scope>NUCLEOTIDE SEQUENCE</scope>
    <source>
        <strain evidence="1">DKR-6</strain>
    </source>
</reference>
<name>A0A934SU00_9BURK</name>
<organism evidence="1 2">
    <name type="scientific">Noviherbaspirillum pedocola</name>
    <dbReference type="NCBI Taxonomy" id="2801341"/>
    <lineage>
        <taxon>Bacteria</taxon>
        <taxon>Pseudomonadati</taxon>
        <taxon>Pseudomonadota</taxon>
        <taxon>Betaproteobacteria</taxon>
        <taxon>Burkholderiales</taxon>
        <taxon>Oxalobacteraceae</taxon>
        <taxon>Noviherbaspirillum</taxon>
    </lineage>
</organism>